<accession>A0A7L5AH82</accession>
<keyword evidence="3" id="KW-1185">Reference proteome</keyword>
<keyword evidence="1" id="KW-0472">Membrane</keyword>
<name>A0A7L5AH82_9MICO</name>
<feature type="transmembrane region" description="Helical" evidence="1">
    <location>
        <begin position="97"/>
        <end position="117"/>
    </location>
</feature>
<dbReference type="OrthoDB" id="5117309at2"/>
<evidence type="ECO:0000313" key="3">
    <source>
        <dbReference type="Proteomes" id="UP000464507"/>
    </source>
</evidence>
<proteinExistence type="predicted"/>
<sequence length="146" mass="15458">MSAIPILRRALILGGIFALVLAIVGALVGFFVADGIGVVSALIGAAMAFVFLGITAMSILLASRYDVLAFFGIVMGAWLLKFILFLVLAVALRDQSFINQTVMFVTLVVGVVGTLVVDMVVVARSRLPYVSDISLPGDPPQRPYAD</sequence>
<feature type="transmembrane region" description="Helical" evidence="1">
    <location>
        <begin position="68"/>
        <end position="91"/>
    </location>
</feature>
<reference evidence="2 3" key="1">
    <citation type="submission" date="2016-09" db="EMBL/GenBank/DDBJ databases">
        <title>Complete genome sequence of microbes from the polar regions.</title>
        <authorList>
            <person name="Liao L."/>
            <person name="Chen B."/>
        </authorList>
    </citation>
    <scope>NUCLEOTIDE SEQUENCE [LARGE SCALE GENOMIC DNA]</scope>
    <source>
        <strain evidence="2 3">ZS314</strain>
    </source>
</reference>
<feature type="transmembrane region" description="Helical" evidence="1">
    <location>
        <begin position="38"/>
        <end position="61"/>
    </location>
</feature>
<gene>
    <name evidence="2" type="ORF">BHD05_08345</name>
</gene>
<evidence type="ECO:0000313" key="2">
    <source>
        <dbReference type="EMBL" id="QHO69647.1"/>
    </source>
</evidence>
<dbReference type="RefSeq" id="WP_161886025.1">
    <property type="nucleotide sequence ID" value="NZ_CP017146.1"/>
</dbReference>
<organism evidence="2 3">
    <name type="scientific">Marisediminicola antarctica</name>
    <dbReference type="NCBI Taxonomy" id="674079"/>
    <lineage>
        <taxon>Bacteria</taxon>
        <taxon>Bacillati</taxon>
        <taxon>Actinomycetota</taxon>
        <taxon>Actinomycetes</taxon>
        <taxon>Micrococcales</taxon>
        <taxon>Microbacteriaceae</taxon>
        <taxon>Marisediminicola</taxon>
    </lineage>
</organism>
<dbReference type="AlphaFoldDB" id="A0A7L5AH82"/>
<keyword evidence="1" id="KW-0812">Transmembrane</keyword>
<feature type="transmembrane region" description="Helical" evidence="1">
    <location>
        <begin position="12"/>
        <end position="32"/>
    </location>
</feature>
<keyword evidence="1" id="KW-1133">Transmembrane helix</keyword>
<dbReference type="EMBL" id="CP017146">
    <property type="protein sequence ID" value="QHO69647.1"/>
    <property type="molecule type" value="Genomic_DNA"/>
</dbReference>
<protein>
    <submittedName>
        <fullName evidence="2">Uncharacterized protein</fullName>
    </submittedName>
</protein>
<dbReference type="KEGG" id="mant:BHD05_08345"/>
<dbReference type="Proteomes" id="UP000464507">
    <property type="component" value="Chromosome"/>
</dbReference>
<evidence type="ECO:0000256" key="1">
    <source>
        <dbReference type="SAM" id="Phobius"/>
    </source>
</evidence>